<sequence length="63" mass="7026">YISLKYLFGNSSLIQDMNFYVILSVLAITISALFITELVLVSTIGAVVIWLFLGKITSLENKK</sequence>
<evidence type="ECO:0000313" key="2">
    <source>
        <dbReference type="EMBL" id="TKK64107.1"/>
    </source>
</evidence>
<feature type="non-terminal residue" evidence="2">
    <location>
        <position position="1"/>
    </location>
</feature>
<evidence type="ECO:0000313" key="3">
    <source>
        <dbReference type="Proteomes" id="UP000305511"/>
    </source>
</evidence>
<keyword evidence="1" id="KW-0472">Membrane</keyword>
<gene>
    <name evidence="2" type="ORF">EY666_17105</name>
</gene>
<proteinExistence type="predicted"/>
<keyword evidence="1" id="KW-0812">Transmembrane</keyword>
<evidence type="ECO:0000256" key="1">
    <source>
        <dbReference type="SAM" id="Phobius"/>
    </source>
</evidence>
<protein>
    <submittedName>
        <fullName evidence="2">Uncharacterized protein</fullName>
    </submittedName>
</protein>
<comment type="caution">
    <text evidence="2">The sequence shown here is derived from an EMBL/GenBank/DDBJ whole genome shotgun (WGS) entry which is preliminary data.</text>
</comment>
<dbReference type="EMBL" id="SIYF01000549">
    <property type="protein sequence ID" value="TKK64107.1"/>
    <property type="molecule type" value="Genomic_DNA"/>
</dbReference>
<feature type="transmembrane region" description="Helical" evidence="1">
    <location>
        <begin position="20"/>
        <end position="53"/>
    </location>
</feature>
<reference evidence="2 3" key="1">
    <citation type="submission" date="2019-02" db="EMBL/GenBank/DDBJ databases">
        <title>Bacteria dissemination in different level of health care in South Africa: the effectiveness of infections prevention and control.</title>
        <authorList>
            <person name="Shobo C."/>
            <person name="Amoako D.G."/>
            <person name="Allam M."/>
            <person name="Ismail A."/>
            <person name="Bester L.A."/>
            <person name="Essack S.Y."/>
        </authorList>
    </citation>
    <scope>NUCLEOTIDE SEQUENCE [LARGE SCALE GENOMIC DNA]</scope>
    <source>
        <strain evidence="2 3">2SIL2</strain>
    </source>
</reference>
<accession>A0A4U3KSY3</accession>
<organism evidence="2 3">
    <name type="scientific">Enterococcus faecalis</name>
    <name type="common">Streptococcus faecalis</name>
    <dbReference type="NCBI Taxonomy" id="1351"/>
    <lineage>
        <taxon>Bacteria</taxon>
        <taxon>Bacillati</taxon>
        <taxon>Bacillota</taxon>
        <taxon>Bacilli</taxon>
        <taxon>Lactobacillales</taxon>
        <taxon>Enterococcaceae</taxon>
        <taxon>Enterococcus</taxon>
    </lineage>
</organism>
<dbReference type="Proteomes" id="UP000305511">
    <property type="component" value="Unassembled WGS sequence"/>
</dbReference>
<dbReference type="AlphaFoldDB" id="A0A4U3KSY3"/>
<name>A0A4U3KSY3_ENTFL</name>
<keyword evidence="1" id="KW-1133">Transmembrane helix</keyword>